<dbReference type="EMBL" id="BMAW01032605">
    <property type="protein sequence ID" value="GFU26376.1"/>
    <property type="molecule type" value="Genomic_DNA"/>
</dbReference>
<protein>
    <submittedName>
        <fullName evidence="1">Uncharacterized protein</fullName>
    </submittedName>
</protein>
<comment type="caution">
    <text evidence="1">The sequence shown here is derived from an EMBL/GenBank/DDBJ whole genome shotgun (WGS) entry which is preliminary data.</text>
</comment>
<organism evidence="1 2">
    <name type="scientific">Nephila pilipes</name>
    <name type="common">Giant wood spider</name>
    <name type="synonym">Nephila maculata</name>
    <dbReference type="NCBI Taxonomy" id="299642"/>
    <lineage>
        <taxon>Eukaryota</taxon>
        <taxon>Metazoa</taxon>
        <taxon>Ecdysozoa</taxon>
        <taxon>Arthropoda</taxon>
        <taxon>Chelicerata</taxon>
        <taxon>Arachnida</taxon>
        <taxon>Araneae</taxon>
        <taxon>Araneomorphae</taxon>
        <taxon>Entelegynae</taxon>
        <taxon>Araneoidea</taxon>
        <taxon>Nephilidae</taxon>
        <taxon>Nephila</taxon>
    </lineage>
</organism>
<name>A0A8X6QI26_NEPPI</name>
<feature type="non-terminal residue" evidence="1">
    <location>
        <position position="1"/>
    </location>
</feature>
<reference evidence="1" key="1">
    <citation type="submission" date="2020-08" db="EMBL/GenBank/DDBJ databases">
        <title>Multicomponent nature underlies the extraordinary mechanical properties of spider dragline silk.</title>
        <authorList>
            <person name="Kono N."/>
            <person name="Nakamura H."/>
            <person name="Mori M."/>
            <person name="Yoshida Y."/>
            <person name="Ohtoshi R."/>
            <person name="Malay A.D."/>
            <person name="Moran D.A.P."/>
            <person name="Tomita M."/>
            <person name="Numata K."/>
            <person name="Arakawa K."/>
        </authorList>
    </citation>
    <scope>NUCLEOTIDE SEQUENCE</scope>
</reference>
<dbReference type="Proteomes" id="UP000887013">
    <property type="component" value="Unassembled WGS sequence"/>
</dbReference>
<accession>A0A8X6QI26</accession>
<sequence>LLERKMIFNLCYREVKTTYNEKLTPKGTMWMKVKDPLKLSIVSAYRDIGKEDYWSKSDSRI</sequence>
<proteinExistence type="predicted"/>
<evidence type="ECO:0000313" key="1">
    <source>
        <dbReference type="EMBL" id="GFU26376.1"/>
    </source>
</evidence>
<gene>
    <name evidence="1" type="ORF">NPIL_322551</name>
</gene>
<dbReference type="AlphaFoldDB" id="A0A8X6QI26"/>
<keyword evidence="2" id="KW-1185">Reference proteome</keyword>
<evidence type="ECO:0000313" key="2">
    <source>
        <dbReference type="Proteomes" id="UP000887013"/>
    </source>
</evidence>